<evidence type="ECO:0000313" key="1">
    <source>
        <dbReference type="EMBL" id="XCD03251.1"/>
    </source>
</evidence>
<organism evidence="1">
    <name type="scientific">Dulem virus 233</name>
    <dbReference type="NCBI Taxonomy" id="3145710"/>
    <lineage>
        <taxon>Viruses</taxon>
        <taxon>Monodnaviria</taxon>
        <taxon>Sangervirae</taxon>
        <taxon>Phixviricota</taxon>
        <taxon>Malgrandaviricetes</taxon>
        <taxon>Petitvirales</taxon>
        <taxon>Microviridae</taxon>
        <taxon>Microvirus</taxon>
    </lineage>
</organism>
<evidence type="ECO:0000313" key="2">
    <source>
        <dbReference type="EMBL" id="XCD04399.1"/>
    </source>
</evidence>
<dbReference type="EMBL" id="PP511334">
    <property type="protein sequence ID" value="XCD03251.1"/>
    <property type="molecule type" value="Genomic_DNA"/>
</dbReference>
<reference evidence="1" key="1">
    <citation type="submission" date="2024-03" db="EMBL/GenBank/DDBJ databases">
        <title>Diverse circular DNA viruses in blood, oral, and fecal samples of captive lemurs.</title>
        <authorList>
            <person name="Paietta E.N."/>
            <person name="Kraberger S."/>
            <person name="Lund M.C."/>
            <person name="Custer J.M."/>
            <person name="Vargas K.M."/>
            <person name="Ehmke E.E."/>
            <person name="Yoder A.D."/>
            <person name="Varsani A."/>
        </authorList>
    </citation>
    <scope>NUCLEOTIDE SEQUENCE</scope>
    <source>
        <strain evidence="1">Duke_18_34</strain>
        <strain evidence="2">Duke_23FS_25</strain>
    </source>
</reference>
<protein>
    <submittedName>
        <fullName evidence="1">Uncharacterized protein</fullName>
    </submittedName>
</protein>
<name>A0AAU8AVP0_9VIRU</name>
<proteinExistence type="predicted"/>
<dbReference type="EMBL" id="PP511455">
    <property type="protein sequence ID" value="XCD04399.1"/>
    <property type="molecule type" value="Genomic_DNA"/>
</dbReference>
<accession>A0AAU8AVP0</accession>
<sequence>MDSDVGHAIDCVYYDSELKDLKASFKEAYSILKRIDKRAERRQTVQVSKSLFDYVEKQGMLRAVPSEFFDFKYNDTRICIYRFKKSYTILVVGFDWSTTEYDVWRSDYFGVGHLYGDFNTVKDAMPAYLKCVHYFLHEVIFLDFFYLI</sequence>